<gene>
    <name evidence="4" type="ORF">BXY66_3442</name>
</gene>
<dbReference type="EMBL" id="SMGR01000003">
    <property type="protein sequence ID" value="TCL00795.1"/>
    <property type="molecule type" value="Genomic_DNA"/>
</dbReference>
<keyword evidence="2" id="KW-0964">Secreted</keyword>
<dbReference type="Pfam" id="PF00353">
    <property type="entry name" value="HemolysinCabind"/>
    <property type="match status" value="5"/>
</dbReference>
<comment type="caution">
    <text evidence="4">The sequence shown here is derived from an EMBL/GenBank/DDBJ whole genome shotgun (WGS) entry which is preliminary data.</text>
</comment>
<dbReference type="PANTHER" id="PTHR38340:SF1">
    <property type="entry name" value="S-LAYER PROTEIN"/>
    <property type="match status" value="1"/>
</dbReference>
<feature type="compositionally biased region" description="Gly residues" evidence="3">
    <location>
        <begin position="297"/>
        <end position="306"/>
    </location>
</feature>
<dbReference type="InterPro" id="IPR001343">
    <property type="entry name" value="Hemolysn_Ca-bd"/>
</dbReference>
<reference evidence="4 5" key="1">
    <citation type="submission" date="2019-03" db="EMBL/GenBank/DDBJ databases">
        <title>Genomic Encyclopedia of Archaeal and Bacterial Type Strains, Phase II (KMG-II): from individual species to whole genera.</title>
        <authorList>
            <person name="Goeker M."/>
        </authorList>
    </citation>
    <scope>NUCLEOTIDE SEQUENCE [LARGE SCALE GENOMIC DNA]</scope>
    <source>
        <strain evidence="4 5">DSM 26433</strain>
    </source>
</reference>
<dbReference type="OrthoDB" id="6305173at2"/>
<feature type="non-terminal residue" evidence="4">
    <location>
        <position position="497"/>
    </location>
</feature>
<feature type="region of interest" description="Disordered" evidence="3">
    <location>
        <begin position="297"/>
        <end position="327"/>
    </location>
</feature>
<dbReference type="InterPro" id="IPR018511">
    <property type="entry name" value="Hemolysin-typ_Ca-bd_CS"/>
</dbReference>
<dbReference type="GO" id="GO:0005509">
    <property type="term" value="F:calcium ion binding"/>
    <property type="evidence" value="ECO:0007669"/>
    <property type="project" value="InterPro"/>
</dbReference>
<evidence type="ECO:0000256" key="1">
    <source>
        <dbReference type="ARBA" id="ARBA00004613"/>
    </source>
</evidence>
<dbReference type="RefSeq" id="WP_132861542.1">
    <property type="nucleotide sequence ID" value="NZ_SMGR01000003.1"/>
</dbReference>
<comment type="subcellular location">
    <subcellularLocation>
        <location evidence="1">Secreted</location>
    </subcellularLocation>
</comment>
<proteinExistence type="predicted"/>
<evidence type="ECO:0000313" key="4">
    <source>
        <dbReference type="EMBL" id="TCL00795.1"/>
    </source>
</evidence>
<organism evidence="4 5">
    <name type="scientific">Shimia isoporae</name>
    <dbReference type="NCBI Taxonomy" id="647720"/>
    <lineage>
        <taxon>Bacteria</taxon>
        <taxon>Pseudomonadati</taxon>
        <taxon>Pseudomonadota</taxon>
        <taxon>Alphaproteobacteria</taxon>
        <taxon>Rhodobacterales</taxon>
        <taxon>Roseobacteraceae</taxon>
    </lineage>
</organism>
<dbReference type="Gene3D" id="2.150.10.10">
    <property type="entry name" value="Serralysin-like metalloprotease, C-terminal"/>
    <property type="match status" value="4"/>
</dbReference>
<dbReference type="AlphaFoldDB" id="A0A4R1N4Z0"/>
<evidence type="ECO:0000313" key="5">
    <source>
        <dbReference type="Proteomes" id="UP000295673"/>
    </source>
</evidence>
<name>A0A4R1N4Z0_9RHOB</name>
<dbReference type="PANTHER" id="PTHR38340">
    <property type="entry name" value="S-LAYER PROTEIN"/>
    <property type="match status" value="1"/>
</dbReference>
<protein>
    <submittedName>
        <fullName evidence="4">Hemolysin type calcium-binding protein</fullName>
    </submittedName>
</protein>
<dbReference type="InterPro" id="IPR050557">
    <property type="entry name" value="RTX_toxin/Mannuronan_C5-epim"/>
</dbReference>
<evidence type="ECO:0000256" key="2">
    <source>
        <dbReference type="ARBA" id="ARBA00022525"/>
    </source>
</evidence>
<sequence>MAHLTGYKLFHDYGKDGVGENDGISGGQETFVIFTDEDLPLGSGTVTYGTSLGEVSGVFYEYSGDTYFVPDDDTGFPVDENGVVTSFTEAIRGTRKDDTVNGTGDDDVIYDTDQHPYNPTGSDRIHAGAGDDTIVFGNGNDTILGEGGDDHIGSWSFGDGNNLIDAGDGNDTVIGGYGDDQIIGGAGDDWLAGSGGRDTIDGGDGHDEIVVYDNGDYASVLGGEGARDWDTLNLQTYDTTSGVEVNFTGNEAGTFAFNGSSTYGDFREIEEVSATEYDDRIDASADNAGVVIKAGGGDDVATGGSGNDHISGGTGNDSISGGAGADTLTGGAGVDTLSGGDGNDVFQIGESHEITDIQGEGWWDTIEFDDEGSGEGAIVTYGGDSFGSYTLGSASGDFLSVEQTETTQNSDLVDASASNDSVVTSMLDGNDTFLGGGGDDRAWLGQGEDSVIAGAGDDEIHGEAGSDTIWGGEGNDQLYGGEGSDVFGFADGDGFDV</sequence>
<dbReference type="SUPFAM" id="SSF51120">
    <property type="entry name" value="beta-Roll"/>
    <property type="match status" value="4"/>
</dbReference>
<dbReference type="GO" id="GO:0005576">
    <property type="term" value="C:extracellular region"/>
    <property type="evidence" value="ECO:0007669"/>
    <property type="project" value="UniProtKB-SubCell"/>
</dbReference>
<dbReference type="InterPro" id="IPR011049">
    <property type="entry name" value="Serralysin-like_metalloprot_C"/>
</dbReference>
<dbReference type="PRINTS" id="PR00313">
    <property type="entry name" value="CABNDNGRPT"/>
</dbReference>
<dbReference type="PROSITE" id="PS00330">
    <property type="entry name" value="HEMOLYSIN_CALCIUM"/>
    <property type="match status" value="6"/>
</dbReference>
<evidence type="ECO:0000256" key="3">
    <source>
        <dbReference type="SAM" id="MobiDB-lite"/>
    </source>
</evidence>
<accession>A0A4R1N4Z0</accession>
<keyword evidence="5" id="KW-1185">Reference proteome</keyword>
<dbReference type="Proteomes" id="UP000295673">
    <property type="component" value="Unassembled WGS sequence"/>
</dbReference>